<dbReference type="InterPro" id="IPR006140">
    <property type="entry name" value="D-isomer_DH_NAD-bd"/>
</dbReference>
<dbReference type="PANTHER" id="PTHR10996">
    <property type="entry name" value="2-HYDROXYACID DEHYDROGENASE-RELATED"/>
    <property type="match status" value="1"/>
</dbReference>
<evidence type="ECO:0000313" key="6">
    <source>
        <dbReference type="EMBL" id="EDV29153.1"/>
    </source>
</evidence>
<evidence type="ECO:0000259" key="4">
    <source>
        <dbReference type="Pfam" id="PF00389"/>
    </source>
</evidence>
<dbReference type="RefSeq" id="XP_002108355.1">
    <property type="nucleotide sequence ID" value="XM_002108319.1"/>
</dbReference>
<dbReference type="InterPro" id="IPR036291">
    <property type="entry name" value="NAD(P)-bd_dom_sf"/>
</dbReference>
<dbReference type="InParanoid" id="B3RK75"/>
<dbReference type="HOGENOM" id="CLU_019796_1_2_1"/>
<dbReference type="Gene3D" id="3.40.50.720">
    <property type="entry name" value="NAD(P)-binding Rossmann-like Domain"/>
    <property type="match status" value="2"/>
</dbReference>
<dbReference type="Pfam" id="PF02826">
    <property type="entry name" value="2-Hacid_dh_C"/>
    <property type="match status" value="1"/>
</dbReference>
<dbReference type="CDD" id="cd05301">
    <property type="entry name" value="GDH"/>
    <property type="match status" value="1"/>
</dbReference>
<dbReference type="GO" id="GO:0008465">
    <property type="term" value="F:hydroxypyruvate reductase (NADH) activity"/>
    <property type="evidence" value="ECO:0000318"/>
    <property type="project" value="GO_Central"/>
</dbReference>
<accession>B3RK75</accession>
<dbReference type="Pfam" id="PF00389">
    <property type="entry name" value="2-Hacid_dh"/>
    <property type="match status" value="1"/>
</dbReference>
<dbReference type="OrthoDB" id="298012at2759"/>
<dbReference type="SUPFAM" id="SSF51735">
    <property type="entry name" value="NAD(P)-binding Rossmann-fold domains"/>
    <property type="match status" value="1"/>
</dbReference>
<evidence type="ECO:0000256" key="3">
    <source>
        <dbReference type="RuleBase" id="RU003719"/>
    </source>
</evidence>
<proteinExistence type="inferred from homology"/>
<dbReference type="OMA" id="HHTRAAM"/>
<dbReference type="STRING" id="10228.B3RK75"/>
<dbReference type="FunFam" id="3.40.50.720:FF:000026">
    <property type="entry name" value="Glyoxylate/hydroxypyruvate reductase B"/>
    <property type="match status" value="1"/>
</dbReference>
<dbReference type="AlphaFoldDB" id="B3RK75"/>
<organism evidence="6 7">
    <name type="scientific">Trichoplax adhaerens</name>
    <name type="common">Trichoplax reptans</name>
    <dbReference type="NCBI Taxonomy" id="10228"/>
    <lineage>
        <taxon>Eukaryota</taxon>
        <taxon>Metazoa</taxon>
        <taxon>Placozoa</taxon>
        <taxon>Uniplacotomia</taxon>
        <taxon>Trichoplacea</taxon>
        <taxon>Trichoplacidae</taxon>
        <taxon>Trichoplax</taxon>
    </lineage>
</organism>
<evidence type="ECO:0000256" key="1">
    <source>
        <dbReference type="ARBA" id="ARBA00023002"/>
    </source>
</evidence>
<feature type="domain" description="D-isomer specific 2-hydroxyacid dehydrogenase NAD-binding" evidence="5">
    <location>
        <begin position="93"/>
        <end position="278"/>
    </location>
</feature>
<evidence type="ECO:0000313" key="7">
    <source>
        <dbReference type="Proteomes" id="UP000009022"/>
    </source>
</evidence>
<keyword evidence="7" id="KW-1185">Reference proteome</keyword>
<dbReference type="eggNOG" id="KOG0069">
    <property type="taxonomic scope" value="Eukaryota"/>
</dbReference>
<dbReference type="GeneID" id="6750292"/>
<gene>
    <name evidence="6" type="ORF">TRIADDRAFT_18802</name>
</gene>
<dbReference type="CTD" id="6750292"/>
<keyword evidence="1 3" id="KW-0560">Oxidoreductase</keyword>
<dbReference type="KEGG" id="tad:TRIADDRAFT_18802"/>
<dbReference type="GO" id="GO:0051287">
    <property type="term" value="F:NAD binding"/>
    <property type="evidence" value="ECO:0007669"/>
    <property type="project" value="InterPro"/>
</dbReference>
<dbReference type="SUPFAM" id="SSF52283">
    <property type="entry name" value="Formate/glycerate dehydrogenase catalytic domain-like"/>
    <property type="match status" value="1"/>
</dbReference>
<reference evidence="6 7" key="1">
    <citation type="journal article" date="2008" name="Nature">
        <title>The Trichoplax genome and the nature of placozoans.</title>
        <authorList>
            <person name="Srivastava M."/>
            <person name="Begovic E."/>
            <person name="Chapman J."/>
            <person name="Putnam N.H."/>
            <person name="Hellsten U."/>
            <person name="Kawashima T."/>
            <person name="Kuo A."/>
            <person name="Mitros T."/>
            <person name="Salamov A."/>
            <person name="Carpenter M.L."/>
            <person name="Signorovitch A.Y."/>
            <person name="Moreno M.A."/>
            <person name="Kamm K."/>
            <person name="Grimwood J."/>
            <person name="Schmutz J."/>
            <person name="Shapiro H."/>
            <person name="Grigoriev I.V."/>
            <person name="Buss L.W."/>
            <person name="Schierwater B."/>
            <person name="Dellaporta S.L."/>
            <person name="Rokhsar D.S."/>
        </authorList>
    </citation>
    <scope>NUCLEOTIDE SEQUENCE [LARGE SCALE GENOMIC DNA]</scope>
    <source>
        <strain evidence="6 7">Grell-BS-1999</strain>
    </source>
</reference>
<dbReference type="InterPro" id="IPR006139">
    <property type="entry name" value="D-isomer_2_OHA_DH_cat_dom"/>
</dbReference>
<dbReference type="InterPro" id="IPR029753">
    <property type="entry name" value="D-isomer_DH_CS"/>
</dbReference>
<dbReference type="PhylomeDB" id="B3RK75"/>
<evidence type="ECO:0000259" key="5">
    <source>
        <dbReference type="Pfam" id="PF02826"/>
    </source>
</evidence>
<protein>
    <recommendedName>
        <fullName evidence="2">Glyoxylate reductase/hydroxypyruvate reductase</fullName>
    </recommendedName>
</protein>
<sequence length="310" mass="33668">MIDCRAEIEIRDGTDRISREELIRGVAGCHGLLCTLTHQINKEILDAAGPNLMTISTVSVGFDHIDIEECKRRNITVGHTPAVLTEAVAELTIGLLLTTARRVREALSVVESGSWCSWKVLWLCGTQLSNKVVGIVGLGRIGLAVAKRLLAFNVNKILYTGHSEKAEVTLSDTDATLTIAPSVDFNTLLHQSDIIIVCCALTPETNGLFGESAFAAMKKNCIFINTSRGKVVNQSDLYNALVSNEIQAAGLDVTTPEPLPVDHPLKKLKNCVIFPHLGSATIEARNEMWTIAVRNLIAGLNNEPLPHPVY</sequence>
<evidence type="ECO:0000256" key="2">
    <source>
        <dbReference type="ARBA" id="ARBA00073306"/>
    </source>
</evidence>
<dbReference type="GO" id="GO:0030267">
    <property type="term" value="F:glyoxylate reductase (NADPH) activity"/>
    <property type="evidence" value="ECO:0000318"/>
    <property type="project" value="GO_Central"/>
</dbReference>
<dbReference type="PANTHER" id="PTHR10996:SF277">
    <property type="entry name" value="GLYOXYLATE REDUCTASE_HYDROXYPYRUVATE REDUCTASE"/>
    <property type="match status" value="1"/>
</dbReference>
<feature type="domain" description="D-isomer specific 2-hydroxyacid dehydrogenase catalytic" evidence="4">
    <location>
        <begin position="7"/>
        <end position="309"/>
    </location>
</feature>
<dbReference type="InterPro" id="IPR050223">
    <property type="entry name" value="D-isomer_2-hydroxyacid_DH"/>
</dbReference>
<name>B3RK75_TRIAD</name>
<dbReference type="Proteomes" id="UP000009022">
    <property type="component" value="Unassembled WGS sequence"/>
</dbReference>
<dbReference type="EMBL" id="DS985241">
    <property type="protein sequence ID" value="EDV29153.1"/>
    <property type="molecule type" value="Genomic_DNA"/>
</dbReference>
<dbReference type="PROSITE" id="PS00671">
    <property type="entry name" value="D_2_HYDROXYACID_DH_3"/>
    <property type="match status" value="1"/>
</dbReference>
<dbReference type="GO" id="GO:0005829">
    <property type="term" value="C:cytosol"/>
    <property type="evidence" value="ECO:0000318"/>
    <property type="project" value="GO_Central"/>
</dbReference>
<comment type="similarity">
    <text evidence="3">Belongs to the D-isomer specific 2-hydroxyacid dehydrogenase family.</text>
</comment>